<keyword evidence="6" id="KW-1133">Transmembrane helix</keyword>
<keyword evidence="3" id="KW-0808">Transferase</keyword>
<evidence type="ECO:0000256" key="3">
    <source>
        <dbReference type="ARBA" id="ARBA00022679"/>
    </source>
</evidence>
<gene>
    <name evidence="8" type="ORF">ANANG_G00105110</name>
</gene>
<keyword evidence="5" id="KW-0256">Endoplasmic reticulum</keyword>
<dbReference type="InterPro" id="IPR005599">
    <property type="entry name" value="GPI_mannosylTrfase"/>
</dbReference>
<protein>
    <recommendedName>
        <fullName evidence="10">Mannosyltransferase</fullName>
    </recommendedName>
</protein>
<sequence>MERIRTRLQLGGKSTFSEPVKLRKRKSKLYSPDDTTSRFENGFLGVNVIYFTVAFRLINCFLVQTSFVPDEYWQSLEVSHLMVFRYPFKFNMMILKKGCI</sequence>
<dbReference type="GO" id="GO:0005789">
    <property type="term" value="C:endoplasmic reticulum membrane"/>
    <property type="evidence" value="ECO:0007669"/>
    <property type="project" value="UniProtKB-SubCell"/>
</dbReference>
<evidence type="ECO:0000256" key="1">
    <source>
        <dbReference type="ARBA" id="ARBA00004477"/>
    </source>
</evidence>
<name>A0A9D3MHC7_ANGAN</name>
<evidence type="ECO:0000256" key="7">
    <source>
        <dbReference type="ARBA" id="ARBA00023136"/>
    </source>
</evidence>
<keyword evidence="7" id="KW-0472">Membrane</keyword>
<dbReference type="EMBL" id="JAFIRN010000005">
    <property type="protein sequence ID" value="KAG5848971.1"/>
    <property type="molecule type" value="Genomic_DNA"/>
</dbReference>
<evidence type="ECO:0000313" key="8">
    <source>
        <dbReference type="EMBL" id="KAG5848971.1"/>
    </source>
</evidence>
<keyword evidence="2" id="KW-0328">Glycosyltransferase</keyword>
<evidence type="ECO:0000256" key="4">
    <source>
        <dbReference type="ARBA" id="ARBA00022692"/>
    </source>
</evidence>
<comment type="caution">
    <text evidence="8">The sequence shown here is derived from an EMBL/GenBank/DDBJ whole genome shotgun (WGS) entry which is preliminary data.</text>
</comment>
<comment type="subcellular location">
    <subcellularLocation>
        <location evidence="1">Endoplasmic reticulum membrane</location>
        <topology evidence="1">Multi-pass membrane protein</topology>
    </subcellularLocation>
</comment>
<reference evidence="8" key="1">
    <citation type="submission" date="2021-01" db="EMBL/GenBank/DDBJ databases">
        <title>A chromosome-scale assembly of European eel, Anguilla anguilla.</title>
        <authorList>
            <person name="Henkel C."/>
            <person name="Jong-Raadsen S.A."/>
            <person name="Dufour S."/>
            <person name="Weltzien F.-A."/>
            <person name="Palstra A.P."/>
            <person name="Pelster B."/>
            <person name="Spaink H.P."/>
            <person name="Van Den Thillart G.E."/>
            <person name="Jansen H."/>
            <person name="Zahm M."/>
            <person name="Klopp C."/>
            <person name="Cedric C."/>
            <person name="Louis A."/>
            <person name="Berthelot C."/>
            <person name="Parey E."/>
            <person name="Roest Crollius H."/>
            <person name="Montfort J."/>
            <person name="Robinson-Rechavi M."/>
            <person name="Bucao C."/>
            <person name="Bouchez O."/>
            <person name="Gislard M."/>
            <person name="Lluch J."/>
            <person name="Milhes M."/>
            <person name="Lampietro C."/>
            <person name="Lopez Roques C."/>
            <person name="Donnadieu C."/>
            <person name="Braasch I."/>
            <person name="Desvignes T."/>
            <person name="Postlethwait J."/>
            <person name="Bobe J."/>
            <person name="Guiguen Y."/>
            <person name="Dirks R."/>
        </authorList>
    </citation>
    <scope>NUCLEOTIDE SEQUENCE</scope>
    <source>
        <strain evidence="8">Tag_6206</strain>
        <tissue evidence="8">Liver</tissue>
    </source>
</reference>
<accession>A0A9D3MHC7</accession>
<evidence type="ECO:0000256" key="2">
    <source>
        <dbReference type="ARBA" id="ARBA00022676"/>
    </source>
</evidence>
<proteinExistence type="predicted"/>
<evidence type="ECO:0000256" key="6">
    <source>
        <dbReference type="ARBA" id="ARBA00022989"/>
    </source>
</evidence>
<dbReference type="GO" id="GO:0016757">
    <property type="term" value="F:glycosyltransferase activity"/>
    <property type="evidence" value="ECO:0007669"/>
    <property type="project" value="UniProtKB-KW"/>
</dbReference>
<dbReference type="Pfam" id="PF03901">
    <property type="entry name" value="Glyco_transf_22"/>
    <property type="match status" value="1"/>
</dbReference>
<keyword evidence="4" id="KW-0812">Transmembrane</keyword>
<dbReference type="Proteomes" id="UP001044222">
    <property type="component" value="Unassembled WGS sequence"/>
</dbReference>
<dbReference type="AlphaFoldDB" id="A0A9D3MHC7"/>
<evidence type="ECO:0008006" key="10">
    <source>
        <dbReference type="Google" id="ProtNLM"/>
    </source>
</evidence>
<evidence type="ECO:0000313" key="9">
    <source>
        <dbReference type="Proteomes" id="UP001044222"/>
    </source>
</evidence>
<organism evidence="8 9">
    <name type="scientific">Anguilla anguilla</name>
    <name type="common">European freshwater eel</name>
    <name type="synonym">Muraena anguilla</name>
    <dbReference type="NCBI Taxonomy" id="7936"/>
    <lineage>
        <taxon>Eukaryota</taxon>
        <taxon>Metazoa</taxon>
        <taxon>Chordata</taxon>
        <taxon>Craniata</taxon>
        <taxon>Vertebrata</taxon>
        <taxon>Euteleostomi</taxon>
        <taxon>Actinopterygii</taxon>
        <taxon>Neopterygii</taxon>
        <taxon>Teleostei</taxon>
        <taxon>Anguilliformes</taxon>
        <taxon>Anguillidae</taxon>
        <taxon>Anguilla</taxon>
    </lineage>
</organism>
<evidence type="ECO:0000256" key="5">
    <source>
        <dbReference type="ARBA" id="ARBA00022824"/>
    </source>
</evidence>
<keyword evidence="9" id="KW-1185">Reference proteome</keyword>